<organism evidence="2 3">
    <name type="scientific">Paramuricea clavata</name>
    <name type="common">Red gorgonian</name>
    <name type="synonym">Violescent sea-whip</name>
    <dbReference type="NCBI Taxonomy" id="317549"/>
    <lineage>
        <taxon>Eukaryota</taxon>
        <taxon>Metazoa</taxon>
        <taxon>Cnidaria</taxon>
        <taxon>Anthozoa</taxon>
        <taxon>Octocorallia</taxon>
        <taxon>Malacalcyonacea</taxon>
        <taxon>Plexauridae</taxon>
        <taxon>Paramuricea</taxon>
    </lineage>
</organism>
<dbReference type="PANTHER" id="PTHR11412:SF171">
    <property type="entry name" value="PREGNANCY ZONE PROTEIN-LIKE PROTEIN"/>
    <property type="match status" value="1"/>
</dbReference>
<sequence>MCKGNTVKSGTHTQLHNYVREENTTTIATPATTIRPTKVTVNVTNATLQRTNDTIRTKVHRLILPDWGWWRPKPIPVKKLNERPVVEKFDIKFPVTMEMVPSCRMMVYYVREDKEVVADSVDFDVEDRLENQVSVSFKDDERKPGEETNLILKATPRSRVAFVAVDKSIHLLKAGNELTKEKILPYLRTYQQRAYNSNPKCRNSWNPWWRGKRSIAPFPWGDSSGYDDASEAFNVAGLVFLSTLSIFTKPCPKPYVPVYKLSFGTGGGLFPGGVGLPGPGRSRISGPRPDNRNVNRQKETEKKKEKPVRIRKEFPETWLWADEKLE</sequence>
<dbReference type="Gene3D" id="2.60.40.1930">
    <property type="match status" value="1"/>
</dbReference>
<evidence type="ECO:0000313" key="2">
    <source>
        <dbReference type="EMBL" id="CAB4019388.1"/>
    </source>
</evidence>
<name>A0A6S7KFX0_PARCT</name>
<feature type="region of interest" description="Disordered" evidence="1">
    <location>
        <begin position="274"/>
        <end position="308"/>
    </location>
</feature>
<accession>A0A6S7KFX0</accession>
<dbReference type="PANTHER" id="PTHR11412">
    <property type="entry name" value="MACROGLOBULIN / COMPLEMENT"/>
    <property type="match status" value="1"/>
</dbReference>
<dbReference type="Gene3D" id="6.20.50.160">
    <property type="match status" value="1"/>
</dbReference>
<evidence type="ECO:0000256" key="1">
    <source>
        <dbReference type="SAM" id="MobiDB-lite"/>
    </source>
</evidence>
<gene>
    <name evidence="2" type="ORF">PACLA_8A015831</name>
</gene>
<reference evidence="2" key="1">
    <citation type="submission" date="2020-04" db="EMBL/GenBank/DDBJ databases">
        <authorList>
            <person name="Alioto T."/>
            <person name="Alioto T."/>
            <person name="Gomez Garrido J."/>
        </authorList>
    </citation>
    <scope>NUCLEOTIDE SEQUENCE</scope>
    <source>
        <strain evidence="2">A484AB</strain>
    </source>
</reference>
<dbReference type="SMART" id="SM01359">
    <property type="entry name" value="A2M_N_2"/>
    <property type="match status" value="1"/>
</dbReference>
<dbReference type="AlphaFoldDB" id="A0A6S7KFX0"/>
<dbReference type="Proteomes" id="UP001152795">
    <property type="component" value="Unassembled WGS sequence"/>
</dbReference>
<evidence type="ECO:0000313" key="3">
    <source>
        <dbReference type="Proteomes" id="UP001152795"/>
    </source>
</evidence>
<keyword evidence="3" id="KW-1185">Reference proteome</keyword>
<proteinExistence type="predicted"/>
<dbReference type="Pfam" id="PF07703">
    <property type="entry name" value="A2M_BRD"/>
    <property type="match status" value="1"/>
</dbReference>
<dbReference type="InterPro" id="IPR011625">
    <property type="entry name" value="A2M_N_BRD"/>
</dbReference>
<feature type="compositionally biased region" description="Basic and acidic residues" evidence="1">
    <location>
        <begin position="289"/>
        <end position="308"/>
    </location>
</feature>
<comment type="caution">
    <text evidence="2">The sequence shown here is derived from an EMBL/GenBank/DDBJ whole genome shotgun (WGS) entry which is preliminary data.</text>
</comment>
<dbReference type="EMBL" id="CACRXK020010433">
    <property type="protein sequence ID" value="CAB4019388.1"/>
    <property type="molecule type" value="Genomic_DNA"/>
</dbReference>
<dbReference type="OrthoDB" id="9998011at2759"/>
<protein>
    <submittedName>
        <fullName evidence="2">Uncharacterized protein</fullName>
    </submittedName>
</protein>
<dbReference type="InterPro" id="IPR050473">
    <property type="entry name" value="A2M/Complement_sys"/>
</dbReference>